<dbReference type="CDD" id="cd03469">
    <property type="entry name" value="Rieske_RO_Alpha_N"/>
    <property type="match status" value="1"/>
</dbReference>
<dbReference type="EMBL" id="JANWOI010000005">
    <property type="protein sequence ID" value="MDA5195040.1"/>
    <property type="molecule type" value="Genomic_DNA"/>
</dbReference>
<evidence type="ECO:0000256" key="3">
    <source>
        <dbReference type="ARBA" id="ARBA00023002"/>
    </source>
</evidence>
<dbReference type="GO" id="GO:0046872">
    <property type="term" value="F:metal ion binding"/>
    <property type="evidence" value="ECO:0007669"/>
    <property type="project" value="UniProtKB-KW"/>
</dbReference>
<reference evidence="7" key="2">
    <citation type="journal article" date="2023" name="Syst. Appl. Microbiol.">
        <title>Govania unica gen. nov., sp. nov., a rare biosphere bacterium that represents a novel family in the class Alphaproteobacteria.</title>
        <authorList>
            <person name="Vandamme P."/>
            <person name="Peeters C."/>
            <person name="Hettiarachchi A."/>
            <person name="Cnockaert M."/>
            <person name="Carlier A."/>
        </authorList>
    </citation>
    <scope>NUCLEOTIDE SEQUENCE</scope>
    <source>
        <strain evidence="7">LMG 31809</strain>
    </source>
</reference>
<dbReference type="PROSITE" id="PS51296">
    <property type="entry name" value="RIESKE"/>
    <property type="match status" value="1"/>
</dbReference>
<keyword evidence="3" id="KW-0560">Oxidoreductase</keyword>
<dbReference type="RefSeq" id="WP_274944751.1">
    <property type="nucleotide sequence ID" value="NZ_JANWOI010000005.1"/>
</dbReference>
<dbReference type="Proteomes" id="UP001141619">
    <property type="component" value="Unassembled WGS sequence"/>
</dbReference>
<reference evidence="7" key="1">
    <citation type="submission" date="2022-08" db="EMBL/GenBank/DDBJ databases">
        <authorList>
            <person name="Vandamme P."/>
            <person name="Hettiarachchi A."/>
            <person name="Peeters C."/>
            <person name="Cnockaert M."/>
            <person name="Carlier A."/>
        </authorList>
    </citation>
    <scope>NUCLEOTIDE SEQUENCE</scope>
    <source>
        <strain evidence="7">LMG 31809</strain>
    </source>
</reference>
<proteinExistence type="predicted"/>
<dbReference type="GO" id="GO:0051537">
    <property type="term" value="F:2 iron, 2 sulfur cluster binding"/>
    <property type="evidence" value="ECO:0007669"/>
    <property type="project" value="UniProtKB-KW"/>
</dbReference>
<dbReference type="InterPro" id="IPR036922">
    <property type="entry name" value="Rieske_2Fe-2S_sf"/>
</dbReference>
<dbReference type="AlphaFoldDB" id="A0A9X3U0D6"/>
<dbReference type="PANTHER" id="PTHR21266">
    <property type="entry name" value="IRON-SULFUR DOMAIN CONTAINING PROTEIN"/>
    <property type="match status" value="1"/>
</dbReference>
<dbReference type="PANTHER" id="PTHR21266:SF60">
    <property type="entry name" value="3-KETOSTEROID-9-ALPHA-MONOOXYGENASE, OXYGENASE COMPONENT"/>
    <property type="match status" value="1"/>
</dbReference>
<keyword evidence="1" id="KW-0001">2Fe-2S</keyword>
<evidence type="ECO:0000256" key="1">
    <source>
        <dbReference type="ARBA" id="ARBA00022714"/>
    </source>
</evidence>
<name>A0A9X3U0D6_9PROT</name>
<gene>
    <name evidence="7" type="ORF">NYP16_13880</name>
</gene>
<keyword evidence="8" id="KW-1185">Reference proteome</keyword>
<sequence length="335" mass="37937">MTQVSNSPPVVNHIPAEGENGLFSQSWFPICTAAEVAPGQIIGRSFLDGRVVILRGESGEVQVLSPYCPHLGTDLVTGEVDGDIVRCAFHKWEFDLTGQCVRTAIGDPAPKAARLFRFPTVERFGLIWAFNGTEPTWELPSFPFPDEELSVRARYDVPVMPVDPWVVCANTPDWQHLRAVHRMDFDTDRILTGVRWTEHSMEYDIVGRMEHGSGDEVNFVGSIYGTSLFRLYGTMGKQWFGVLSPFGMPRPGVTQNYFITCFKKSDNPTGNDADFDMAHLRLFEFGKHFTSDDRPILHNIRYRPGTLTKSDRLLARYLNMVRNYPRAHPSSDYIK</sequence>
<dbReference type="Pfam" id="PF00355">
    <property type="entry name" value="Rieske"/>
    <property type="match status" value="1"/>
</dbReference>
<dbReference type="GO" id="GO:0016491">
    <property type="term" value="F:oxidoreductase activity"/>
    <property type="evidence" value="ECO:0007669"/>
    <property type="project" value="UniProtKB-KW"/>
</dbReference>
<keyword evidence="5" id="KW-0411">Iron-sulfur</keyword>
<evidence type="ECO:0000313" key="7">
    <source>
        <dbReference type="EMBL" id="MDA5195040.1"/>
    </source>
</evidence>
<comment type="caution">
    <text evidence="7">The sequence shown here is derived from an EMBL/GenBank/DDBJ whole genome shotgun (WGS) entry which is preliminary data.</text>
</comment>
<evidence type="ECO:0000256" key="5">
    <source>
        <dbReference type="ARBA" id="ARBA00023014"/>
    </source>
</evidence>
<evidence type="ECO:0000313" key="8">
    <source>
        <dbReference type="Proteomes" id="UP001141619"/>
    </source>
</evidence>
<protein>
    <submittedName>
        <fullName evidence="7">Rieske 2Fe-2S domain-containing protein</fullName>
    </submittedName>
</protein>
<dbReference type="InterPro" id="IPR050584">
    <property type="entry name" value="Cholesterol_7-desaturase"/>
</dbReference>
<feature type="domain" description="Rieske" evidence="6">
    <location>
        <begin position="28"/>
        <end position="129"/>
    </location>
</feature>
<organism evidence="7 8">
    <name type="scientific">Govanella unica</name>
    <dbReference type="NCBI Taxonomy" id="2975056"/>
    <lineage>
        <taxon>Bacteria</taxon>
        <taxon>Pseudomonadati</taxon>
        <taxon>Pseudomonadota</taxon>
        <taxon>Alphaproteobacteria</taxon>
        <taxon>Emcibacterales</taxon>
        <taxon>Govanellaceae</taxon>
        <taxon>Govanella</taxon>
    </lineage>
</organism>
<dbReference type="InterPro" id="IPR017941">
    <property type="entry name" value="Rieske_2Fe-2S"/>
</dbReference>
<evidence type="ECO:0000256" key="2">
    <source>
        <dbReference type="ARBA" id="ARBA00022723"/>
    </source>
</evidence>
<dbReference type="SUPFAM" id="SSF50022">
    <property type="entry name" value="ISP domain"/>
    <property type="match status" value="1"/>
</dbReference>
<dbReference type="Gene3D" id="2.102.10.10">
    <property type="entry name" value="Rieske [2Fe-2S] iron-sulphur domain"/>
    <property type="match status" value="1"/>
</dbReference>
<evidence type="ECO:0000256" key="4">
    <source>
        <dbReference type="ARBA" id="ARBA00023004"/>
    </source>
</evidence>
<keyword evidence="4" id="KW-0408">Iron</keyword>
<evidence type="ECO:0000259" key="6">
    <source>
        <dbReference type="PROSITE" id="PS51296"/>
    </source>
</evidence>
<accession>A0A9X3U0D6</accession>
<keyword evidence="2" id="KW-0479">Metal-binding</keyword>